<accession>A0ACC9CWE4</accession>
<sequence length="346" mass="37624">MKNKKFASFLAAAAALVLLAMPAFAADEQTELPASEAAEVQQEQTAAPAEQETALPADAQTDGEPEPQLTYVALGDSIAAGVGLPGVLCTQTESGLDYSANFEGYPAQSYTALVAQGLGLDRQHAIDLGLPGLMSADLLDMVQNSGMSQPNQATGSTYTYPQFQDYLRKADIISIQIGSNDATVPCVMGLGEATHWKSEKLVELTVSGDLRNFSLENLQAMTNALRQLRLTPEETRDTNRLLFHGMDVICRDAYTQVTTNLPLILQEIRKLNPDATILLVGWYDPVPLLPAWNRYFCDLNRFAKELAAQQEGVTYVPVTFTQTSSDAHPTVRGHRYIANQILSALK</sequence>
<gene>
    <name evidence="1" type="ORF">CGS49_08960</name>
</gene>
<comment type="caution">
    <text evidence="1">The sequence shown here is derived from an EMBL/GenBank/DDBJ whole genome shotgun (WGS) entry which is preliminary data.</text>
</comment>
<name>A0ACC9CWE4_9FIRM</name>
<keyword evidence="2" id="KW-1185">Reference proteome</keyword>
<proteinExistence type="predicted"/>
<evidence type="ECO:0000313" key="2">
    <source>
        <dbReference type="Proteomes" id="UP000220959"/>
    </source>
</evidence>
<evidence type="ECO:0000313" key="1">
    <source>
        <dbReference type="EMBL" id="PDX60144.1"/>
    </source>
</evidence>
<dbReference type="Proteomes" id="UP000220959">
    <property type="component" value="Unassembled WGS sequence"/>
</dbReference>
<organism evidence="1 2">
    <name type="scientific">Faecalibacterium langellae</name>
    <dbReference type="NCBI Taxonomy" id="3435293"/>
    <lineage>
        <taxon>Bacteria</taxon>
        <taxon>Bacillati</taxon>
        <taxon>Bacillota</taxon>
        <taxon>Clostridia</taxon>
        <taxon>Eubacteriales</taxon>
        <taxon>Oscillospiraceae</taxon>
        <taxon>Faecalibacterium</taxon>
    </lineage>
</organism>
<dbReference type="EMBL" id="NMTR01000021">
    <property type="protein sequence ID" value="PDX60144.1"/>
    <property type="molecule type" value="Genomic_DNA"/>
</dbReference>
<reference evidence="1 2" key="1">
    <citation type="journal article" date="2017" name="Front. Microbiol.">
        <title>New Insights into the Diversity of the Genus Faecalibacterium.</title>
        <authorList>
            <person name="Benevides L."/>
            <person name="Burman S."/>
            <person name="Martin R."/>
            <person name="Robert V."/>
            <person name="Thomas M."/>
            <person name="Miquel S."/>
            <person name="Chain F."/>
            <person name="Sokol H."/>
            <person name="Bermudez-Humaran L.G."/>
            <person name="Morrison M."/>
            <person name="Langella P."/>
            <person name="Azevedo V.A."/>
            <person name="Chatel J.M."/>
            <person name="Soares S."/>
        </authorList>
    </citation>
    <scope>NUCLEOTIDE SEQUENCE [LARGE SCALE GENOMIC DNA]</scope>
    <source>
        <strain evidence="2">CNCM I-4541</strain>
    </source>
</reference>
<protein>
    <submittedName>
        <fullName evidence="1">Lipase</fullName>
    </submittedName>
</protein>